<gene>
    <name evidence="1" type="ORF">bcere0026_53200</name>
</gene>
<proteinExistence type="predicted"/>
<dbReference type="EMBL" id="ACMP01000158">
    <property type="protein sequence ID" value="EEL67735.1"/>
    <property type="molecule type" value="Genomic_DNA"/>
</dbReference>
<protein>
    <submittedName>
        <fullName evidence="1">Uncharacterized protein</fullName>
    </submittedName>
</protein>
<comment type="caution">
    <text evidence="1">The sequence shown here is derived from an EMBL/GenBank/DDBJ whole genome shotgun (WGS) entry which is preliminary data.</text>
</comment>
<accession>C2Y2X3</accession>
<sequence>MFLSSEYGNFIIGKFSNSYCRHNVNAGGNTFGLRDGDFLRILVHCIEY</sequence>
<dbReference type="HOGENOM" id="CLU_3149217_0_0_9"/>
<name>C2Y2X3_BACMY</name>
<dbReference type="Proteomes" id="UP000001753">
    <property type="component" value="Chromosome"/>
</dbReference>
<dbReference type="AlphaFoldDB" id="C2Y2X3"/>
<reference evidence="1" key="1">
    <citation type="journal article" date="2012" name="Genome Res.">
        <title>Genomic characterization of the Bacillus cereus sensu lato species: Backdrop to the evolution of Bacillus anthracis.</title>
        <authorList>
            <person name="Zwick M.E."/>
            <person name="Joseph S.J."/>
            <person name="Didelot X."/>
            <person name="Chen P.E."/>
            <person name="Bishop-Lilly K.A."/>
            <person name="Stewart A.C."/>
            <person name="Willner K."/>
            <person name="Nolan N."/>
            <person name="Lentz S."/>
            <person name="Thomason M.K."/>
            <person name="Sozhamannan S."/>
            <person name="Mateczun A.J."/>
            <person name="Du L."/>
            <person name="Read T.D."/>
        </authorList>
    </citation>
    <scope>NUCLEOTIDE SEQUENCE [LARGE SCALE GENOMIC DNA]</scope>
    <source>
        <strain evidence="1">AH603</strain>
    </source>
</reference>
<evidence type="ECO:0000313" key="1">
    <source>
        <dbReference type="EMBL" id="EEL67735.1"/>
    </source>
</evidence>
<organism evidence="1">
    <name type="scientific">Bacillus mycoides</name>
    <dbReference type="NCBI Taxonomy" id="1405"/>
    <lineage>
        <taxon>Bacteria</taxon>
        <taxon>Bacillati</taxon>
        <taxon>Bacillota</taxon>
        <taxon>Bacilli</taxon>
        <taxon>Bacillales</taxon>
        <taxon>Bacillaceae</taxon>
        <taxon>Bacillus</taxon>
        <taxon>Bacillus cereus group</taxon>
    </lineage>
</organism>